<reference evidence="4" key="1">
    <citation type="submission" date="2023-07" db="EMBL/GenBank/DDBJ databases">
        <authorList>
            <person name="Deng Y."/>
            <person name="Zhang Y.-Q."/>
        </authorList>
    </citation>
    <scope>NUCLEOTIDE SEQUENCE [LARGE SCALE GENOMIC DNA]</scope>
    <source>
        <strain evidence="4">CPCC 205710</strain>
    </source>
</reference>
<dbReference type="Gene3D" id="3.40.50.12780">
    <property type="entry name" value="N-terminal domain of ligase-like"/>
    <property type="match status" value="1"/>
</dbReference>
<comment type="similarity">
    <text evidence="1">Belongs to the ATP-dependent AMP-binding enzyme family.</text>
</comment>
<dbReference type="SUPFAM" id="SSF56801">
    <property type="entry name" value="Acetyl-CoA synthetase-like"/>
    <property type="match status" value="1"/>
</dbReference>
<evidence type="ECO:0000313" key="4">
    <source>
        <dbReference type="Proteomes" id="UP001206639"/>
    </source>
</evidence>
<accession>A0ABT2MF64</accession>
<proteinExistence type="inferred from homology"/>
<dbReference type="RefSeq" id="WP_260994979.1">
    <property type="nucleotide sequence ID" value="NZ_JAODWD010000005.1"/>
</dbReference>
<evidence type="ECO:0000259" key="2">
    <source>
        <dbReference type="Pfam" id="PF00501"/>
    </source>
</evidence>
<sequence length="400" mass="43009">MTNSSTVSHALTESHDVIARYLRAFRDESSVIVVSPARFELVRSHPGLAGWFVTDCATVLEKLPGDKASAREELVIETSGTTGEPKMVRYTKDAIKNCATAIAESIPLDRHREYIALVNPRLAYGMSIVHSHLLAGVPVRFVPAPVSLDAWTDFRNALRPNSSVYLVPHQSFLLAQDSQWTFDGPLELIFAGGPFTESMAANLRPTFPGATVVNMYGQAELGPRISIGRSPLSDFREGDVGKPLSGVRVRIAGADAPGAPGKVEVASPYQMSSYFHVGGGEEQTPPQWWPTGDVGSLAANGHVHVAGRDAPDVNFLGSRFALSHLRDLVRDVAGVLDCRVSATEHAVYGQQPSIRVLTETPDPTIERRVRKALAADVGSAASAMLIEVIDIASLPESGKL</sequence>
<gene>
    <name evidence="3" type="ORF">N4S67_21135</name>
</gene>
<protein>
    <submittedName>
        <fullName evidence="3">AMP-binding protein</fullName>
    </submittedName>
</protein>
<evidence type="ECO:0000313" key="3">
    <source>
        <dbReference type="EMBL" id="MCT7660912.1"/>
    </source>
</evidence>
<keyword evidence="4" id="KW-1185">Reference proteome</keyword>
<evidence type="ECO:0000256" key="1">
    <source>
        <dbReference type="ARBA" id="ARBA00006432"/>
    </source>
</evidence>
<dbReference type="Pfam" id="PF00501">
    <property type="entry name" value="AMP-binding"/>
    <property type="match status" value="1"/>
</dbReference>
<dbReference type="PANTHER" id="PTHR43201">
    <property type="entry name" value="ACYL-COA SYNTHETASE"/>
    <property type="match status" value="1"/>
</dbReference>
<organism evidence="3 4">
    <name type="scientific">Mycobacterium deserti</name>
    <dbReference type="NCBI Taxonomy" id="2978347"/>
    <lineage>
        <taxon>Bacteria</taxon>
        <taxon>Bacillati</taxon>
        <taxon>Actinomycetota</taxon>
        <taxon>Actinomycetes</taxon>
        <taxon>Mycobacteriales</taxon>
        <taxon>Mycobacteriaceae</taxon>
        <taxon>Mycobacterium</taxon>
    </lineage>
</organism>
<dbReference type="Proteomes" id="UP001206639">
    <property type="component" value="Unassembled WGS sequence"/>
</dbReference>
<name>A0ABT2MF64_9MYCO</name>
<feature type="domain" description="AMP-dependent synthetase/ligase" evidence="2">
    <location>
        <begin position="76"/>
        <end position="275"/>
    </location>
</feature>
<dbReference type="PANTHER" id="PTHR43201:SF8">
    <property type="entry name" value="ACYL-COA SYNTHETASE FAMILY MEMBER 3"/>
    <property type="match status" value="1"/>
</dbReference>
<dbReference type="InterPro" id="IPR042099">
    <property type="entry name" value="ANL_N_sf"/>
</dbReference>
<dbReference type="InterPro" id="IPR000873">
    <property type="entry name" value="AMP-dep_synth/lig_dom"/>
</dbReference>
<comment type="caution">
    <text evidence="3">The sequence shown here is derived from an EMBL/GenBank/DDBJ whole genome shotgun (WGS) entry which is preliminary data.</text>
</comment>
<dbReference type="EMBL" id="JAODWD010000005">
    <property type="protein sequence ID" value="MCT7660912.1"/>
    <property type="molecule type" value="Genomic_DNA"/>
</dbReference>